<evidence type="ECO:0000313" key="2">
    <source>
        <dbReference type="EMBL" id="TGU74122.1"/>
    </source>
</evidence>
<evidence type="ECO:0000256" key="1">
    <source>
        <dbReference type="SAM" id="SignalP"/>
    </source>
</evidence>
<organism evidence="2 3">
    <name type="scientific">Geomonas terrae</name>
    <dbReference type="NCBI Taxonomy" id="2562681"/>
    <lineage>
        <taxon>Bacteria</taxon>
        <taxon>Pseudomonadati</taxon>
        <taxon>Thermodesulfobacteriota</taxon>
        <taxon>Desulfuromonadia</taxon>
        <taxon>Geobacterales</taxon>
        <taxon>Geobacteraceae</taxon>
        <taxon>Geomonas</taxon>
    </lineage>
</organism>
<dbReference type="EMBL" id="SRSC01000001">
    <property type="protein sequence ID" value="TGU74122.1"/>
    <property type="molecule type" value="Genomic_DNA"/>
</dbReference>
<accession>A0A4V3P042</accession>
<proteinExistence type="predicted"/>
<dbReference type="InterPro" id="IPR010321">
    <property type="entry name" value="DUF922"/>
</dbReference>
<dbReference type="Proteomes" id="UP000306416">
    <property type="component" value="Unassembled WGS sequence"/>
</dbReference>
<gene>
    <name evidence="2" type="ORF">E4633_01240</name>
</gene>
<dbReference type="AlphaFoldDB" id="A0A4V3P042"/>
<name>A0A4V3P042_9BACT</name>
<sequence>MVHRLTARAAIALFVLACSSNLFAAEAPSCELKVREGYRFYEISGNSLDQLREQINQKGTRWSDGKVYSALTNWDIHYKYRVASNNGRYSVRSADTTVEICYYLPRLDADSCTPELAGRWKEYLAHLQRHEYGHKDLAVQAASQVNEMFATLPSFGSEEELAAEITKRTEEKFRHLKEIQIDYDRDTRHGETQGAVLLTAGGAGGA</sequence>
<comment type="caution">
    <text evidence="2">The sequence shown here is derived from an EMBL/GenBank/DDBJ whole genome shotgun (WGS) entry which is preliminary data.</text>
</comment>
<protein>
    <submittedName>
        <fullName evidence="2">DUF922 domain-containing protein</fullName>
    </submittedName>
</protein>
<feature type="signal peptide" evidence="1">
    <location>
        <begin position="1"/>
        <end position="24"/>
    </location>
</feature>
<evidence type="ECO:0000313" key="3">
    <source>
        <dbReference type="Proteomes" id="UP000306416"/>
    </source>
</evidence>
<keyword evidence="3" id="KW-1185">Reference proteome</keyword>
<dbReference type="Pfam" id="PF06037">
    <property type="entry name" value="DUF922"/>
    <property type="match status" value="1"/>
</dbReference>
<keyword evidence="1" id="KW-0732">Signal</keyword>
<feature type="chain" id="PRO_5020502895" evidence="1">
    <location>
        <begin position="25"/>
        <end position="206"/>
    </location>
</feature>
<dbReference type="RefSeq" id="WP_135868460.1">
    <property type="nucleotide sequence ID" value="NZ_SRSC01000001.1"/>
</dbReference>
<reference evidence="2 3" key="1">
    <citation type="submission" date="2019-04" db="EMBL/GenBank/DDBJ databases">
        <title>Geobacter oryzae sp. nov., ferric-reducing bacteria isolated from paddy soil.</title>
        <authorList>
            <person name="Xu Z."/>
            <person name="Masuda Y."/>
            <person name="Itoh H."/>
            <person name="Senoo K."/>
        </authorList>
    </citation>
    <scope>NUCLEOTIDE SEQUENCE [LARGE SCALE GENOMIC DNA]</scope>
    <source>
        <strain evidence="2 3">Red111</strain>
    </source>
</reference>